<keyword evidence="2" id="KW-1185">Reference proteome</keyword>
<dbReference type="AlphaFoldDB" id="E9GHK7"/>
<protein>
    <submittedName>
        <fullName evidence="1">Uncharacterized protein</fullName>
    </submittedName>
</protein>
<dbReference type="InParanoid" id="E9GHK7"/>
<evidence type="ECO:0000313" key="2">
    <source>
        <dbReference type="Proteomes" id="UP000000305"/>
    </source>
</evidence>
<reference evidence="1 2" key="1">
    <citation type="journal article" date="2011" name="Science">
        <title>The ecoresponsive genome of Daphnia pulex.</title>
        <authorList>
            <person name="Colbourne J.K."/>
            <person name="Pfrender M.E."/>
            <person name="Gilbert D."/>
            <person name="Thomas W.K."/>
            <person name="Tucker A."/>
            <person name="Oakley T.H."/>
            <person name="Tokishita S."/>
            <person name="Aerts A."/>
            <person name="Arnold G.J."/>
            <person name="Basu M.K."/>
            <person name="Bauer D.J."/>
            <person name="Caceres C.E."/>
            <person name="Carmel L."/>
            <person name="Casola C."/>
            <person name="Choi J.H."/>
            <person name="Detter J.C."/>
            <person name="Dong Q."/>
            <person name="Dusheyko S."/>
            <person name="Eads B.D."/>
            <person name="Frohlich T."/>
            <person name="Geiler-Samerotte K.A."/>
            <person name="Gerlach D."/>
            <person name="Hatcher P."/>
            <person name="Jogdeo S."/>
            <person name="Krijgsveld J."/>
            <person name="Kriventseva E.V."/>
            <person name="Kultz D."/>
            <person name="Laforsch C."/>
            <person name="Lindquist E."/>
            <person name="Lopez J."/>
            <person name="Manak J.R."/>
            <person name="Muller J."/>
            <person name="Pangilinan J."/>
            <person name="Patwardhan R.P."/>
            <person name="Pitluck S."/>
            <person name="Pritham E.J."/>
            <person name="Rechtsteiner A."/>
            <person name="Rho M."/>
            <person name="Rogozin I.B."/>
            <person name="Sakarya O."/>
            <person name="Salamov A."/>
            <person name="Schaack S."/>
            <person name="Shapiro H."/>
            <person name="Shiga Y."/>
            <person name="Skalitzky C."/>
            <person name="Smith Z."/>
            <person name="Souvorov A."/>
            <person name="Sung W."/>
            <person name="Tang Z."/>
            <person name="Tsuchiya D."/>
            <person name="Tu H."/>
            <person name="Vos H."/>
            <person name="Wang M."/>
            <person name="Wolf Y.I."/>
            <person name="Yamagata H."/>
            <person name="Yamada T."/>
            <person name="Ye Y."/>
            <person name="Shaw J.R."/>
            <person name="Andrews J."/>
            <person name="Crease T.J."/>
            <person name="Tang H."/>
            <person name="Lucas S.M."/>
            <person name="Robertson H.M."/>
            <person name="Bork P."/>
            <person name="Koonin E.V."/>
            <person name="Zdobnov E.M."/>
            <person name="Grigoriev I.V."/>
            <person name="Lynch M."/>
            <person name="Boore J.L."/>
        </authorList>
    </citation>
    <scope>NUCLEOTIDE SEQUENCE [LARGE SCALE GENOMIC DNA]</scope>
</reference>
<dbReference type="KEGG" id="dpx:DAPPUDRAFT_318006"/>
<dbReference type="HOGENOM" id="CLU_2148336_0_0_1"/>
<dbReference type="EMBL" id="GL732545">
    <property type="protein sequence ID" value="EFX81038.1"/>
    <property type="molecule type" value="Genomic_DNA"/>
</dbReference>
<accession>E9GHK7</accession>
<organism evidence="1 2">
    <name type="scientific">Daphnia pulex</name>
    <name type="common">Water flea</name>
    <dbReference type="NCBI Taxonomy" id="6669"/>
    <lineage>
        <taxon>Eukaryota</taxon>
        <taxon>Metazoa</taxon>
        <taxon>Ecdysozoa</taxon>
        <taxon>Arthropoda</taxon>
        <taxon>Crustacea</taxon>
        <taxon>Branchiopoda</taxon>
        <taxon>Diplostraca</taxon>
        <taxon>Cladocera</taxon>
        <taxon>Anomopoda</taxon>
        <taxon>Daphniidae</taxon>
        <taxon>Daphnia</taxon>
    </lineage>
</organism>
<evidence type="ECO:0000313" key="1">
    <source>
        <dbReference type="EMBL" id="EFX81038.1"/>
    </source>
</evidence>
<proteinExistence type="predicted"/>
<gene>
    <name evidence="1" type="ORF">DAPPUDRAFT_318006</name>
</gene>
<sequence>MASETELRSTNNQQASMKLQIVAVILALAVVEVELLPAPQFIPLGNNLAYDVINSPMTRLLHFFRHVLPNTPLMAPLGTKNTLNTMFESMESLSLTYRAQAQICYMYPRLCD</sequence>
<name>E9GHK7_DAPPU</name>
<dbReference type="Proteomes" id="UP000000305">
    <property type="component" value="Unassembled WGS sequence"/>
</dbReference>
<dbReference type="OrthoDB" id="10361503at2759"/>